<evidence type="ECO:0000256" key="3">
    <source>
        <dbReference type="ARBA" id="ARBA00001954"/>
    </source>
</evidence>
<keyword evidence="8" id="KW-0408">Iron</keyword>
<reference evidence="11 12" key="1">
    <citation type="submission" date="2019-02" db="EMBL/GenBank/DDBJ databases">
        <title>Deep-cultivation of Planctomycetes and their phenomic and genomic characterization uncovers novel biology.</title>
        <authorList>
            <person name="Wiegand S."/>
            <person name="Jogler M."/>
            <person name="Boedeker C."/>
            <person name="Pinto D."/>
            <person name="Vollmers J."/>
            <person name="Rivas-Marin E."/>
            <person name="Kohn T."/>
            <person name="Peeters S.H."/>
            <person name="Heuer A."/>
            <person name="Rast P."/>
            <person name="Oberbeckmann S."/>
            <person name="Bunk B."/>
            <person name="Jeske O."/>
            <person name="Meyerdierks A."/>
            <person name="Storesund J.E."/>
            <person name="Kallscheuer N."/>
            <person name="Luecker S."/>
            <person name="Lage O.M."/>
            <person name="Pohl T."/>
            <person name="Merkel B.J."/>
            <person name="Hornburger P."/>
            <person name="Mueller R.-W."/>
            <person name="Bruemmer F."/>
            <person name="Labrenz M."/>
            <person name="Spormann A.M."/>
            <person name="Op den Camp H."/>
            <person name="Overmann J."/>
            <person name="Amann R."/>
            <person name="Jetten M.S.M."/>
            <person name="Mascher T."/>
            <person name="Medema M.H."/>
            <person name="Devos D.P."/>
            <person name="Kaster A.-K."/>
            <person name="Ovreas L."/>
            <person name="Rohde M."/>
            <person name="Galperin M.Y."/>
            <person name="Jogler C."/>
        </authorList>
    </citation>
    <scope>NUCLEOTIDE SEQUENCE [LARGE SCALE GENOMIC DNA]</scope>
    <source>
        <strain evidence="11 12">Mal52</strain>
    </source>
</reference>
<dbReference type="GO" id="GO:0030145">
    <property type="term" value="F:manganese ion binding"/>
    <property type="evidence" value="ECO:0007669"/>
    <property type="project" value="TreeGrafter"/>
</dbReference>
<evidence type="ECO:0000256" key="7">
    <source>
        <dbReference type="ARBA" id="ARBA00012927"/>
    </source>
</evidence>
<evidence type="ECO:0000256" key="8">
    <source>
        <dbReference type="ARBA" id="ARBA00023004"/>
    </source>
</evidence>
<dbReference type="GO" id="GO:0008198">
    <property type="term" value="F:ferrous iron binding"/>
    <property type="evidence" value="ECO:0007669"/>
    <property type="project" value="TreeGrafter"/>
</dbReference>
<keyword evidence="9" id="KW-0464">Manganese</keyword>
<evidence type="ECO:0000256" key="6">
    <source>
        <dbReference type="ARBA" id="ARBA00007389"/>
    </source>
</evidence>
<accession>A0A517ZNS2</accession>
<keyword evidence="10 11" id="KW-0456">Lyase</keyword>
<dbReference type="SUPFAM" id="SSF51658">
    <property type="entry name" value="Xylose isomerase-like"/>
    <property type="match status" value="1"/>
</dbReference>
<protein>
    <recommendedName>
        <fullName evidence="7">mannonate dehydratase</fullName>
        <ecNumber evidence="7">4.2.1.8</ecNumber>
    </recommendedName>
</protein>
<comment type="cofactor">
    <cofactor evidence="3">
        <name>Fe(2+)</name>
        <dbReference type="ChEBI" id="CHEBI:29033"/>
    </cofactor>
</comment>
<dbReference type="UniPathway" id="UPA00246"/>
<dbReference type="PANTHER" id="PTHR30387:SF2">
    <property type="entry name" value="MANNONATE DEHYDRATASE"/>
    <property type="match status" value="1"/>
</dbReference>
<evidence type="ECO:0000256" key="10">
    <source>
        <dbReference type="ARBA" id="ARBA00023239"/>
    </source>
</evidence>
<evidence type="ECO:0000256" key="9">
    <source>
        <dbReference type="ARBA" id="ARBA00023211"/>
    </source>
</evidence>
<evidence type="ECO:0000256" key="1">
    <source>
        <dbReference type="ARBA" id="ARBA00001794"/>
    </source>
</evidence>
<keyword evidence="12" id="KW-1185">Reference proteome</keyword>
<dbReference type="EC" id="4.2.1.8" evidence="7"/>
<dbReference type="EMBL" id="CP036276">
    <property type="protein sequence ID" value="QDU44135.1"/>
    <property type="molecule type" value="Genomic_DNA"/>
</dbReference>
<comment type="pathway">
    <text evidence="5">Carbohydrate metabolism; pentose and glucuronate interconversion.</text>
</comment>
<evidence type="ECO:0000256" key="5">
    <source>
        <dbReference type="ARBA" id="ARBA00004892"/>
    </source>
</evidence>
<sequence>MQRREFLTATTAASALALTGCEQTGSTAQPENAAPKVAPPVKMHVGCQRGPTSPSMLQYFKRNGVNHICGHPPKPGERGYWSVEDLQKTRDVCEEHGVSLDIVALPFLSSSHIDREKRGAIMLGQSPERDRDIEHIQKMIANCAAVGIPAVKYNMSLLGVLRTERTPGRGGSTYSTWKAAEAVADPPLTRAGKVSDDVIWERITYFLERIIPVCEEYKIRAACHPHDPGTPPGGFQGLNRVLGTVDGLKKFVTINESDYHGLNLCLGSTAEMLQDPAGEIVDVIHHFGERKKIFNIHFRNIRGKRGDFQEVYPDEGDMDMLALMQALRDVGYEYMVMPDHVPKHPEDPGGHQGFAFSYGYIQGLLQAVKAS</sequence>
<comment type="function">
    <text evidence="4">Catalyzes the dehydration of D-mannonate.</text>
</comment>
<dbReference type="Proteomes" id="UP000319383">
    <property type="component" value="Chromosome"/>
</dbReference>
<comment type="catalytic activity">
    <reaction evidence="1">
        <text>D-mannonate = 2-dehydro-3-deoxy-D-gluconate + H2O</text>
        <dbReference type="Rhea" id="RHEA:20097"/>
        <dbReference type="ChEBI" id="CHEBI:15377"/>
        <dbReference type="ChEBI" id="CHEBI:17767"/>
        <dbReference type="ChEBI" id="CHEBI:57990"/>
        <dbReference type="EC" id="4.2.1.8"/>
    </reaction>
</comment>
<gene>
    <name evidence="11" type="primary">uxuA</name>
    <name evidence="11" type="ORF">Mal52_26130</name>
</gene>
<dbReference type="PROSITE" id="PS51257">
    <property type="entry name" value="PROKAR_LIPOPROTEIN"/>
    <property type="match status" value="1"/>
</dbReference>
<evidence type="ECO:0000313" key="12">
    <source>
        <dbReference type="Proteomes" id="UP000319383"/>
    </source>
</evidence>
<comment type="similarity">
    <text evidence="6">Belongs to the mannonate dehydratase family.</text>
</comment>
<dbReference type="KEGG" id="sdyn:Mal52_26130"/>
<evidence type="ECO:0000256" key="2">
    <source>
        <dbReference type="ARBA" id="ARBA00001936"/>
    </source>
</evidence>
<proteinExistence type="inferred from homology"/>
<dbReference type="GO" id="GO:0042840">
    <property type="term" value="P:D-glucuronate catabolic process"/>
    <property type="evidence" value="ECO:0007669"/>
    <property type="project" value="TreeGrafter"/>
</dbReference>
<dbReference type="Pfam" id="PF03786">
    <property type="entry name" value="UxuA"/>
    <property type="match status" value="2"/>
</dbReference>
<dbReference type="InterPro" id="IPR036237">
    <property type="entry name" value="Xyl_isomerase-like_sf"/>
</dbReference>
<evidence type="ECO:0000256" key="4">
    <source>
        <dbReference type="ARBA" id="ARBA00002713"/>
    </source>
</evidence>
<dbReference type="GO" id="GO:0008927">
    <property type="term" value="F:mannonate dehydratase activity"/>
    <property type="evidence" value="ECO:0007669"/>
    <property type="project" value="UniProtKB-EC"/>
</dbReference>
<dbReference type="PANTHER" id="PTHR30387">
    <property type="entry name" value="MANNONATE DEHYDRATASE"/>
    <property type="match status" value="1"/>
</dbReference>
<dbReference type="AlphaFoldDB" id="A0A517ZNS2"/>
<evidence type="ECO:0000313" key="11">
    <source>
        <dbReference type="EMBL" id="QDU44135.1"/>
    </source>
</evidence>
<name>A0A517ZNS2_9PLAN</name>
<dbReference type="Gene3D" id="3.20.20.150">
    <property type="entry name" value="Divalent-metal-dependent TIM barrel enzymes"/>
    <property type="match status" value="1"/>
</dbReference>
<comment type="cofactor">
    <cofactor evidence="2">
        <name>Mn(2+)</name>
        <dbReference type="ChEBI" id="CHEBI:29035"/>
    </cofactor>
</comment>
<organism evidence="11 12">
    <name type="scientific">Symmachiella dynata</name>
    <dbReference type="NCBI Taxonomy" id="2527995"/>
    <lineage>
        <taxon>Bacteria</taxon>
        <taxon>Pseudomonadati</taxon>
        <taxon>Planctomycetota</taxon>
        <taxon>Planctomycetia</taxon>
        <taxon>Planctomycetales</taxon>
        <taxon>Planctomycetaceae</taxon>
        <taxon>Symmachiella</taxon>
    </lineage>
</organism>
<dbReference type="InterPro" id="IPR004628">
    <property type="entry name" value="Man_deHydtase"/>
</dbReference>